<dbReference type="PROSITE" id="PS50837">
    <property type="entry name" value="NACHT"/>
    <property type="match status" value="1"/>
</dbReference>
<feature type="domain" description="FIIND" evidence="10">
    <location>
        <begin position="884"/>
        <end position="1162"/>
    </location>
</feature>
<proteinExistence type="predicted"/>
<dbReference type="Proteomes" id="UP001558613">
    <property type="component" value="Unassembled WGS sequence"/>
</dbReference>
<keyword evidence="7" id="KW-0395">Inflammatory response</keyword>
<dbReference type="Pfam" id="PF13553">
    <property type="entry name" value="FIIND"/>
    <property type="match status" value="1"/>
</dbReference>
<dbReference type="InterPro" id="IPR050637">
    <property type="entry name" value="NLRP_innate_immun_reg"/>
</dbReference>
<dbReference type="InterPro" id="IPR033516">
    <property type="entry name" value="CARD8/ASC/NALP1_CARD"/>
</dbReference>
<dbReference type="InterPro" id="IPR025307">
    <property type="entry name" value="FIIND_dom"/>
</dbReference>
<gene>
    <name evidence="11" type="ORF">QQF64_015437</name>
</gene>
<keyword evidence="2" id="KW-0963">Cytoplasm</keyword>
<evidence type="ECO:0008006" key="13">
    <source>
        <dbReference type="Google" id="ProtNLM"/>
    </source>
</evidence>
<evidence type="ECO:0000256" key="1">
    <source>
        <dbReference type="ARBA" id="ARBA00004514"/>
    </source>
</evidence>
<evidence type="ECO:0000256" key="4">
    <source>
        <dbReference type="ARBA" id="ARBA00022737"/>
    </source>
</evidence>
<reference evidence="11 12" key="1">
    <citation type="submission" date="2023-09" db="EMBL/GenBank/DDBJ databases">
        <authorList>
            <person name="Wang M."/>
        </authorList>
    </citation>
    <scope>NUCLEOTIDE SEQUENCE [LARGE SCALE GENOMIC DNA]</scope>
    <source>
        <strain evidence="11">GT-2023</strain>
        <tissue evidence="11">Liver</tissue>
    </source>
</reference>
<dbReference type="EMBL" id="JAYMGO010000002">
    <property type="protein sequence ID" value="KAL1280837.1"/>
    <property type="molecule type" value="Genomic_DNA"/>
</dbReference>
<dbReference type="CDD" id="cd08330">
    <property type="entry name" value="CARD_ASC_NALP1"/>
    <property type="match status" value="1"/>
</dbReference>
<name>A0ABR3NVG3_9TELE</name>
<evidence type="ECO:0000256" key="2">
    <source>
        <dbReference type="ARBA" id="ARBA00022490"/>
    </source>
</evidence>
<evidence type="ECO:0000259" key="9">
    <source>
        <dbReference type="PROSITE" id="PS50837"/>
    </source>
</evidence>
<dbReference type="InterPro" id="IPR007111">
    <property type="entry name" value="NACHT_NTPase"/>
</dbReference>
<dbReference type="Gene3D" id="3.40.50.300">
    <property type="entry name" value="P-loop containing nucleotide triphosphate hydrolases"/>
    <property type="match status" value="1"/>
</dbReference>
<accession>A0ABR3NVG3</accession>
<dbReference type="SUPFAM" id="SSF47986">
    <property type="entry name" value="DEATH domain"/>
    <property type="match status" value="1"/>
</dbReference>
<dbReference type="Pfam" id="PF17776">
    <property type="entry name" value="NLRC4_HD2"/>
    <property type="match status" value="1"/>
</dbReference>
<evidence type="ECO:0000313" key="12">
    <source>
        <dbReference type="Proteomes" id="UP001558613"/>
    </source>
</evidence>
<dbReference type="InterPro" id="IPR011029">
    <property type="entry name" value="DEATH-like_dom_sf"/>
</dbReference>
<dbReference type="Pfam" id="PF05729">
    <property type="entry name" value="NACHT"/>
    <property type="match status" value="1"/>
</dbReference>
<dbReference type="PANTHER" id="PTHR45690:SF19">
    <property type="entry name" value="NACHT, LRR AND PYD DOMAINS-CONTAINING PROTEIN 3"/>
    <property type="match status" value="1"/>
</dbReference>
<evidence type="ECO:0000313" key="11">
    <source>
        <dbReference type="EMBL" id="KAL1280837.1"/>
    </source>
</evidence>
<evidence type="ECO:0000256" key="3">
    <source>
        <dbReference type="ARBA" id="ARBA00022588"/>
    </source>
</evidence>
<keyword evidence="5" id="KW-0832">Ubl conjugation</keyword>
<dbReference type="Pfam" id="PF23679">
    <property type="entry name" value="UPA-FIIND"/>
    <property type="match status" value="1"/>
</dbReference>
<evidence type="ECO:0000259" key="10">
    <source>
        <dbReference type="PROSITE" id="PS51830"/>
    </source>
</evidence>
<organism evidence="11 12">
    <name type="scientific">Cirrhinus molitorella</name>
    <name type="common">mud carp</name>
    <dbReference type="NCBI Taxonomy" id="172907"/>
    <lineage>
        <taxon>Eukaryota</taxon>
        <taxon>Metazoa</taxon>
        <taxon>Chordata</taxon>
        <taxon>Craniata</taxon>
        <taxon>Vertebrata</taxon>
        <taxon>Euteleostomi</taxon>
        <taxon>Actinopterygii</taxon>
        <taxon>Neopterygii</taxon>
        <taxon>Teleostei</taxon>
        <taxon>Ostariophysi</taxon>
        <taxon>Cypriniformes</taxon>
        <taxon>Cyprinidae</taxon>
        <taxon>Labeoninae</taxon>
        <taxon>Labeonini</taxon>
        <taxon>Cirrhinus</taxon>
    </lineage>
</organism>
<dbReference type="PANTHER" id="PTHR45690">
    <property type="entry name" value="NACHT, LRR AND PYD DOMAINS-CONTAINING PROTEIN 12"/>
    <property type="match status" value="1"/>
</dbReference>
<dbReference type="Gene3D" id="1.10.533.10">
    <property type="entry name" value="Death Domain, Fas"/>
    <property type="match status" value="1"/>
</dbReference>
<dbReference type="InterPro" id="IPR001315">
    <property type="entry name" value="CARD"/>
</dbReference>
<evidence type="ECO:0000259" key="8">
    <source>
        <dbReference type="PROSITE" id="PS50209"/>
    </source>
</evidence>
<evidence type="ECO:0000256" key="6">
    <source>
        <dbReference type="ARBA" id="ARBA00022859"/>
    </source>
</evidence>
<dbReference type="PROSITE" id="PS51830">
    <property type="entry name" value="FIIND"/>
    <property type="match status" value="1"/>
</dbReference>
<evidence type="ECO:0000256" key="7">
    <source>
        <dbReference type="ARBA" id="ARBA00023198"/>
    </source>
</evidence>
<sequence length="1256" mass="144139">MADPQRPDTTKKLCWKRGITGLFKELDWSKGLRVTQGSNSTIKSFVDVREFRNLAVSRQQPKVLINAQGTMVSPQTHHDFQHYVFAQMPSFKFEEDMWTIRPQKRDQAWEKMVCQYKKSVNWNDQNERSFFSDEGVSLAALYTEPEIIQKNEEGGFQNISVEELFYQTTSIILQGNSGSGKSFIAQKIMMDWSSEKHYLKYFDLAFYLRCEEMKCISKEMSLIELLSWNCSLMSEQISEMLKNSAQRVLFIIDGLDDLDELRFMCNEFCISSELKRAPPEVIVGSLVKQQIFPTSFKLITTRTDVPQGVLSKGEQCSSRIVGFSEKGVEEYFQKFFQNEDIFRKAFVCVRANENLITACSIPINCWIICLVMQQRVRDGEDVTIGLETTTSIYVDFVSTLLEHNSQGLSQSVPSLLRSLGQLAERGMLEQQVLFDEKTVYETISDPPGSPFLFLSKRRIHQNTMFSFFNYSFQEFFTALYYVLLDEEESQRKVKELLHTVERGWTLSCWSDRDFSKANLEISHSKLLQPVILFLCGLCKKELITQFSKKHNMTVSVSIETQLKEWISQCSQRYQNEHMLFILQCLYELHQKSFTGKVLEQMVLIDLSKILLKNADWWMLRFCFQNCVSLGTLRLNITSDNLKILHSALYSCEALWLKVDHITEDTGDLISDFGEGKIMKELMIQEQKTSAAFPKSFCQEIFTSIEDKYFMLCFRLSVSHLKIRSSSLISEVALTCSRPEMSTTNWRIFLQKLQRFLFYSSQFSSADGFYLQGVLQSVSGLKKVHLQIQELTVRWISTILLLVQAFSSLNELGINSTVSFIPFKIKQSLGKPLTQKGWTLIVQRKSVLIVRDRKSFTEEELKTIKTENIESKRAESSSGQSSSGYAKVFTPERVQEDGEDKPKTFYRFVCPHAGQFQCSLTSLVFVMEGEGEVLFRVVSWDPRLLDGLGQMQPAGPLYNIDCFNGSISGLHLPHCEILSEENKDSLAVARFTGGNVEIMKPRKVTEAHVVIDIRDLSHFGLFKKMFFPPSPVVTQVLLFLRPITARQCVNILDVHLLPWNVPLSEVKDQHRESTHIKTSSKCSLTPGSKYSLGCEPRGSRVQPETEKFECNFGPNYHPTFEVFVDVNIEEIRLSLLDRTKGKEVWEPRHILITGKDADPSAHKRLTECEFVKKHRKELIQRVSSVMVIADGLRTKDMIPVEMYNKVRAAVTPQEKVRLLLDALDSGGAAVKAEFYRLLKENECYLVDELESGHSGPQ</sequence>
<protein>
    <recommendedName>
        <fullName evidence="13">NACHT, LRR and PYD domains-containing protein 3-like</fullName>
    </recommendedName>
</protein>
<evidence type="ECO:0000256" key="5">
    <source>
        <dbReference type="ARBA" id="ARBA00022843"/>
    </source>
</evidence>
<keyword evidence="12" id="KW-1185">Reference proteome</keyword>
<keyword evidence="3" id="KW-0399">Innate immunity</keyword>
<dbReference type="PROSITE" id="PS50209">
    <property type="entry name" value="CARD"/>
    <property type="match status" value="1"/>
</dbReference>
<comment type="subcellular location">
    <subcellularLocation>
        <location evidence="1">Cytoplasm</location>
        <location evidence="1">Cytosol</location>
    </subcellularLocation>
</comment>
<dbReference type="InterPro" id="IPR041267">
    <property type="entry name" value="NLRP_HD2"/>
</dbReference>
<dbReference type="Pfam" id="PF00619">
    <property type="entry name" value="CARD"/>
    <property type="match status" value="1"/>
</dbReference>
<comment type="caution">
    <text evidence="11">The sequence shown here is derived from an EMBL/GenBank/DDBJ whole genome shotgun (WGS) entry which is preliminary data.</text>
</comment>
<keyword evidence="4" id="KW-0677">Repeat</keyword>
<dbReference type="SUPFAM" id="SSF52540">
    <property type="entry name" value="P-loop containing nucleoside triphosphate hydrolases"/>
    <property type="match status" value="1"/>
</dbReference>
<feature type="domain" description="NACHT" evidence="9">
    <location>
        <begin position="169"/>
        <end position="304"/>
    </location>
</feature>
<feature type="domain" description="CARD" evidence="8">
    <location>
        <begin position="1162"/>
        <end position="1252"/>
    </location>
</feature>
<keyword evidence="6" id="KW-0391">Immunity</keyword>
<dbReference type="InterPro" id="IPR027417">
    <property type="entry name" value="P-loop_NTPase"/>
</dbReference>